<dbReference type="SUPFAM" id="SSF46785">
    <property type="entry name" value="Winged helix' DNA-binding domain"/>
    <property type="match status" value="1"/>
</dbReference>
<dbReference type="Gene3D" id="1.10.10.10">
    <property type="entry name" value="Winged helix-like DNA-binding domain superfamily/Winged helix DNA-binding domain"/>
    <property type="match status" value="1"/>
</dbReference>
<dbReference type="EMBL" id="JBHUHP010000030">
    <property type="protein sequence ID" value="MFD2094084.1"/>
    <property type="molecule type" value="Genomic_DNA"/>
</dbReference>
<dbReference type="Proteomes" id="UP001597402">
    <property type="component" value="Unassembled WGS sequence"/>
</dbReference>
<reference evidence="6" key="1">
    <citation type="journal article" date="2019" name="Int. J. Syst. Evol. Microbiol.">
        <title>The Global Catalogue of Microorganisms (GCM) 10K type strain sequencing project: providing services to taxonomists for standard genome sequencing and annotation.</title>
        <authorList>
            <consortium name="The Broad Institute Genomics Platform"/>
            <consortium name="The Broad Institute Genome Sequencing Center for Infectious Disease"/>
            <person name="Wu L."/>
            <person name="Ma J."/>
        </authorList>
    </citation>
    <scope>NUCLEOTIDE SEQUENCE [LARGE SCALE GENOMIC DNA]</scope>
    <source>
        <strain evidence="6">JCM 3338</strain>
    </source>
</reference>
<dbReference type="PROSITE" id="PS50949">
    <property type="entry name" value="HTH_GNTR"/>
    <property type="match status" value="1"/>
</dbReference>
<evidence type="ECO:0000313" key="5">
    <source>
        <dbReference type="EMBL" id="MFD2094084.1"/>
    </source>
</evidence>
<sequence>MTAASEGVEAHAGRTDVSKADLVHRRLKEEIELGELAPGTPLSELGLVERMGASRTPVREALRRLAAEGLVDLVPRQGARVSRVSLRSVRDLFDFRGLLEPAAMRQATEAAAADPELRRAFASMRTEFTRIARRAPSQARSRAFYDLADRFDWAIIGATRNEHLRRTIAELRPHTARLRNLSHVDPQRVEVSVGEHLRMCDALLAGDADGAAAAIAEHLAQSLETIFRNLARGPGEGLDLLG</sequence>
<dbReference type="InterPro" id="IPR000524">
    <property type="entry name" value="Tscrpt_reg_HTH_GntR"/>
</dbReference>
<name>A0ABW4XJA2_9ACTN</name>
<keyword evidence="2" id="KW-0238">DNA-binding</keyword>
<dbReference type="CDD" id="cd07377">
    <property type="entry name" value="WHTH_GntR"/>
    <property type="match status" value="1"/>
</dbReference>
<dbReference type="InterPro" id="IPR036388">
    <property type="entry name" value="WH-like_DNA-bd_sf"/>
</dbReference>
<dbReference type="SUPFAM" id="SSF48008">
    <property type="entry name" value="GntR ligand-binding domain-like"/>
    <property type="match status" value="1"/>
</dbReference>
<keyword evidence="1" id="KW-0805">Transcription regulation</keyword>
<dbReference type="RefSeq" id="WP_376880520.1">
    <property type="nucleotide sequence ID" value="NZ_JBHUHP010000030.1"/>
</dbReference>
<dbReference type="InterPro" id="IPR011711">
    <property type="entry name" value="GntR_C"/>
</dbReference>
<dbReference type="SMART" id="SM00895">
    <property type="entry name" value="FCD"/>
    <property type="match status" value="1"/>
</dbReference>
<protein>
    <submittedName>
        <fullName evidence="5">GntR family transcriptional regulator</fullName>
    </submittedName>
</protein>
<dbReference type="PANTHER" id="PTHR43537:SF24">
    <property type="entry name" value="GLUCONATE OPERON TRANSCRIPTIONAL REPRESSOR"/>
    <property type="match status" value="1"/>
</dbReference>
<evidence type="ECO:0000256" key="3">
    <source>
        <dbReference type="ARBA" id="ARBA00023163"/>
    </source>
</evidence>
<gene>
    <name evidence="5" type="ORF">ACFSHS_21160</name>
</gene>
<dbReference type="InterPro" id="IPR036390">
    <property type="entry name" value="WH_DNA-bd_sf"/>
</dbReference>
<dbReference type="PANTHER" id="PTHR43537">
    <property type="entry name" value="TRANSCRIPTIONAL REGULATOR, GNTR FAMILY"/>
    <property type="match status" value="1"/>
</dbReference>
<dbReference type="Pfam" id="PF07729">
    <property type="entry name" value="FCD"/>
    <property type="match status" value="1"/>
</dbReference>
<evidence type="ECO:0000259" key="4">
    <source>
        <dbReference type="PROSITE" id="PS50949"/>
    </source>
</evidence>
<evidence type="ECO:0000256" key="1">
    <source>
        <dbReference type="ARBA" id="ARBA00023015"/>
    </source>
</evidence>
<organism evidence="5 6">
    <name type="scientific">Blastococcus deserti</name>
    <dbReference type="NCBI Taxonomy" id="2259033"/>
    <lineage>
        <taxon>Bacteria</taxon>
        <taxon>Bacillati</taxon>
        <taxon>Actinomycetota</taxon>
        <taxon>Actinomycetes</taxon>
        <taxon>Geodermatophilales</taxon>
        <taxon>Geodermatophilaceae</taxon>
        <taxon>Blastococcus</taxon>
    </lineage>
</organism>
<evidence type="ECO:0000313" key="6">
    <source>
        <dbReference type="Proteomes" id="UP001597402"/>
    </source>
</evidence>
<comment type="caution">
    <text evidence="5">The sequence shown here is derived from an EMBL/GenBank/DDBJ whole genome shotgun (WGS) entry which is preliminary data.</text>
</comment>
<proteinExistence type="predicted"/>
<keyword evidence="3" id="KW-0804">Transcription</keyword>
<dbReference type="SMART" id="SM00345">
    <property type="entry name" value="HTH_GNTR"/>
    <property type="match status" value="1"/>
</dbReference>
<evidence type="ECO:0000256" key="2">
    <source>
        <dbReference type="ARBA" id="ARBA00023125"/>
    </source>
</evidence>
<dbReference type="Pfam" id="PF00392">
    <property type="entry name" value="GntR"/>
    <property type="match status" value="1"/>
</dbReference>
<keyword evidence="6" id="KW-1185">Reference proteome</keyword>
<accession>A0ABW4XJA2</accession>
<dbReference type="Gene3D" id="1.20.120.530">
    <property type="entry name" value="GntR ligand-binding domain-like"/>
    <property type="match status" value="1"/>
</dbReference>
<dbReference type="InterPro" id="IPR008920">
    <property type="entry name" value="TF_FadR/GntR_C"/>
</dbReference>
<dbReference type="PRINTS" id="PR00035">
    <property type="entry name" value="HTHGNTR"/>
</dbReference>
<feature type="domain" description="HTH gntR-type" evidence="4">
    <location>
        <begin position="17"/>
        <end position="84"/>
    </location>
</feature>